<dbReference type="Ensembl" id="ENSOMYT00000131725.1">
    <property type="protein sequence ID" value="ENSOMYP00000123183.1"/>
    <property type="gene ID" value="ENSOMYG00000060903.1"/>
</dbReference>
<dbReference type="Proteomes" id="UP000694395">
    <property type="component" value="Chromosome 18"/>
</dbReference>
<keyword evidence="2" id="KW-1185">Reference proteome</keyword>
<dbReference type="InterPro" id="IPR039861">
    <property type="entry name" value="IMPG"/>
</dbReference>
<dbReference type="PANTHER" id="PTHR12199">
    <property type="entry name" value="INTERPHOTORECEPTOR MATRIX PROTEOGLYCAN"/>
    <property type="match status" value="1"/>
</dbReference>
<proteinExistence type="predicted"/>
<dbReference type="GO" id="GO:0008201">
    <property type="term" value="F:heparin binding"/>
    <property type="evidence" value="ECO:0007669"/>
    <property type="project" value="TreeGrafter"/>
</dbReference>
<dbReference type="GeneTree" id="ENSGT00940000178125"/>
<name>A0A8L0DJ32_ONCMY</name>
<protein>
    <submittedName>
        <fullName evidence="1">Uncharacterized protein</fullName>
    </submittedName>
</protein>
<organism evidence="1 2">
    <name type="scientific">Oncorhynchus mykiss</name>
    <name type="common">Rainbow trout</name>
    <name type="synonym">Salmo gairdneri</name>
    <dbReference type="NCBI Taxonomy" id="8022"/>
    <lineage>
        <taxon>Eukaryota</taxon>
        <taxon>Metazoa</taxon>
        <taxon>Chordata</taxon>
        <taxon>Craniata</taxon>
        <taxon>Vertebrata</taxon>
        <taxon>Euteleostomi</taxon>
        <taxon>Actinopterygii</taxon>
        <taxon>Neopterygii</taxon>
        <taxon>Teleostei</taxon>
        <taxon>Protacanthopterygii</taxon>
        <taxon>Salmoniformes</taxon>
        <taxon>Salmonidae</taxon>
        <taxon>Salmoninae</taxon>
        <taxon>Oncorhynchus</taxon>
    </lineage>
</organism>
<reference evidence="1" key="3">
    <citation type="submission" date="2025-09" db="UniProtKB">
        <authorList>
            <consortium name="Ensembl"/>
        </authorList>
    </citation>
    <scope>IDENTIFICATION</scope>
</reference>
<sequence>MIMYSRGFNDDCLTSGHMYNSVSCTFTDASHGVAMDRGLVVKHLKSQDPSGISRQLESDEGLEALTHKTYKGKGAISRRKRNILFPSGVKLCSQETVDQAIENHLKYFHQRGFYPETKGVYLQPRRVPQKVLLWGQPKNPFRF</sequence>
<dbReference type="GO" id="GO:0005540">
    <property type="term" value="F:hyaluronic acid binding"/>
    <property type="evidence" value="ECO:0007669"/>
    <property type="project" value="TreeGrafter"/>
</dbReference>
<reference evidence="1" key="2">
    <citation type="submission" date="2025-08" db="UniProtKB">
        <authorList>
            <consortium name="Ensembl"/>
        </authorList>
    </citation>
    <scope>IDENTIFICATION</scope>
</reference>
<dbReference type="PANTHER" id="PTHR12199:SF4">
    <property type="entry name" value="INTERPHOTORECEPTOR MATRIX PROTEOGLYCAN 2"/>
    <property type="match status" value="1"/>
</dbReference>
<dbReference type="AlphaFoldDB" id="A0A8L0DJ32"/>
<dbReference type="GO" id="GO:0007601">
    <property type="term" value="P:visual perception"/>
    <property type="evidence" value="ECO:0007669"/>
    <property type="project" value="InterPro"/>
</dbReference>
<evidence type="ECO:0000313" key="1">
    <source>
        <dbReference type="Ensembl" id="ENSOMYP00000123183.1"/>
    </source>
</evidence>
<evidence type="ECO:0000313" key="2">
    <source>
        <dbReference type="Proteomes" id="UP000694395"/>
    </source>
</evidence>
<accession>A0A8L0DJ32</accession>
<reference evidence="1" key="1">
    <citation type="submission" date="2020-07" db="EMBL/GenBank/DDBJ databases">
        <title>A long reads based de novo assembly of the rainbow trout Arlee double haploid line genome.</title>
        <authorList>
            <person name="Gao G."/>
            <person name="Palti Y."/>
        </authorList>
    </citation>
    <scope>NUCLEOTIDE SEQUENCE [LARGE SCALE GENOMIC DNA]</scope>
</reference>